<dbReference type="HOGENOM" id="CLU_625814_0_0_1"/>
<evidence type="ECO:0000313" key="4">
    <source>
        <dbReference type="EMBL" id="KFX43779.1"/>
    </source>
</evidence>
<reference evidence="4" key="2">
    <citation type="journal article" date="2014" name="PLoS Genet.">
        <title>Signature gene expression reveals novel clues to the molecular mechanisms of dimorphic transition in Penicillium marneffei.</title>
        <authorList>
            <person name="Yang E."/>
            <person name="Wang G."/>
            <person name="Cai J."/>
            <person name="Woo P.C."/>
            <person name="Lau S.K."/>
            <person name="Yuen K.-Y."/>
            <person name="Chow W.-N."/>
            <person name="Lin X."/>
        </authorList>
    </citation>
    <scope>NUCLEOTIDE SEQUENCE</scope>
    <source>
        <strain evidence="4">PM1</strain>
    </source>
</reference>
<dbReference type="CDD" id="cd18186">
    <property type="entry name" value="BTB_POZ_ZBTB_KLHL-like"/>
    <property type="match status" value="1"/>
</dbReference>
<name>A0A093V1A6_TALMA</name>
<keyword evidence="1" id="KW-0175">Coiled coil</keyword>
<dbReference type="PANTHER" id="PTHR47843">
    <property type="entry name" value="BTB DOMAIN-CONTAINING PROTEIN-RELATED"/>
    <property type="match status" value="1"/>
</dbReference>
<sequence>MAERLAELLATLMMDPKYSDLTLECDGETFAVHKAIVLTQSVVLEKACQAHWKEGKDNVIQITEFDVRTVRRMVEFLYTGDYDQDKPEFVTPTVDEQPLEAEDSDSNEDAFSTLFRRSGSPAFDLQSLEAGVYDTGVSAYQSPSRLEEIMREWAPDDETAANTFIDTFSPQICVHAIAEYYMMNDLKEKVVEKIKALLKRTIWSTKGFMAVAKEVFETTVPPPSTTTDSGHDQQQPQQQQYEGETLREVVLSAAFDHFTDMIQAKDFALMDLNSEFAALLLQKVSNSCDSVRAELKHQENDNRERRLIDYRCISELTNKVNHLRAQNTELEKCIKQIHELTTCRFCHSRFNVDVLELPLSHESNNNQNYDGDVDVGDDDGSIWLSEGQVKKYEVRCKRCHPRGINLWDSDGDDSGLLFGFDDDGSQGAHLEDLFGDEW</sequence>
<proteinExistence type="predicted"/>
<evidence type="ECO:0000256" key="1">
    <source>
        <dbReference type="SAM" id="Coils"/>
    </source>
</evidence>
<dbReference type="EMBL" id="JPOX01000032">
    <property type="protein sequence ID" value="KFX43779.1"/>
    <property type="molecule type" value="Genomic_DNA"/>
</dbReference>
<accession>A0A093V1A6</accession>
<dbReference type="Gene3D" id="3.30.710.10">
    <property type="entry name" value="Potassium Channel Kv1.1, Chain A"/>
    <property type="match status" value="1"/>
</dbReference>
<dbReference type="PANTHER" id="PTHR47843:SF5">
    <property type="entry name" value="BTB_POZ DOMAIN PROTEIN"/>
    <property type="match status" value="1"/>
</dbReference>
<comment type="caution">
    <text evidence="4">The sequence shown here is derived from an EMBL/GenBank/DDBJ whole genome shotgun (WGS) entry which is preliminary data.</text>
</comment>
<dbReference type="InterPro" id="IPR000210">
    <property type="entry name" value="BTB/POZ_dom"/>
</dbReference>
<feature type="domain" description="BTB" evidence="3">
    <location>
        <begin position="19"/>
        <end position="86"/>
    </location>
</feature>
<feature type="region of interest" description="Disordered" evidence="2">
    <location>
        <begin position="219"/>
        <end position="243"/>
    </location>
</feature>
<organism evidence="4">
    <name type="scientific">Talaromyces marneffei PM1</name>
    <dbReference type="NCBI Taxonomy" id="1077442"/>
    <lineage>
        <taxon>Eukaryota</taxon>
        <taxon>Fungi</taxon>
        <taxon>Dikarya</taxon>
        <taxon>Ascomycota</taxon>
        <taxon>Pezizomycotina</taxon>
        <taxon>Eurotiomycetes</taxon>
        <taxon>Eurotiomycetidae</taxon>
        <taxon>Eurotiales</taxon>
        <taxon>Trichocomaceae</taxon>
        <taxon>Talaromyces</taxon>
        <taxon>Talaromyces sect. Talaromyces</taxon>
    </lineage>
</organism>
<protein>
    <submittedName>
        <fullName evidence="4">Protein roadkill</fullName>
    </submittedName>
</protein>
<dbReference type="AlphaFoldDB" id="A0A093V1A6"/>
<dbReference type="SUPFAM" id="SSF54695">
    <property type="entry name" value="POZ domain"/>
    <property type="match status" value="1"/>
</dbReference>
<evidence type="ECO:0000256" key="2">
    <source>
        <dbReference type="SAM" id="MobiDB-lite"/>
    </source>
</evidence>
<dbReference type="eggNOG" id="ENOG502SST2">
    <property type="taxonomic scope" value="Eukaryota"/>
</dbReference>
<dbReference type="InterPro" id="IPR011333">
    <property type="entry name" value="SKP1/BTB/POZ_sf"/>
</dbReference>
<evidence type="ECO:0000259" key="3">
    <source>
        <dbReference type="PROSITE" id="PS50097"/>
    </source>
</evidence>
<dbReference type="Pfam" id="PF00651">
    <property type="entry name" value="BTB"/>
    <property type="match status" value="1"/>
</dbReference>
<feature type="coiled-coil region" evidence="1">
    <location>
        <begin position="281"/>
        <end position="333"/>
    </location>
</feature>
<reference key="1">
    <citation type="journal article" date="2014" name="PLoS Genet.">
        <title>Signature Gene Expression Reveals Novel Clues to the Molecular Mechanisms of Dimorphic Transition in Penicillium marneffei.</title>
        <authorList>
            <person name="Yang E."/>
            <person name="Wang G."/>
            <person name="Cai J."/>
            <person name="Woo P.C."/>
            <person name="Lau S.K."/>
            <person name="Yuen K.-Y."/>
            <person name="Chow W.-N."/>
            <person name="Lin X."/>
        </authorList>
    </citation>
    <scope>NUCLEOTIDE SEQUENCE [LARGE SCALE GENOMIC DNA]</scope>
    <source>
        <strain>PM1</strain>
    </source>
</reference>
<dbReference type="PROSITE" id="PS50097">
    <property type="entry name" value="BTB"/>
    <property type="match status" value="1"/>
</dbReference>
<gene>
    <name evidence="4" type="ORF">GQ26_0320030</name>
</gene>